<evidence type="ECO:0000256" key="3">
    <source>
        <dbReference type="ARBA" id="ARBA00023004"/>
    </source>
</evidence>
<dbReference type="NCBIfam" id="TIGR04485">
    <property type="entry name" value="thiosulf_SoxX"/>
    <property type="match status" value="1"/>
</dbReference>
<dbReference type="Gene3D" id="1.10.760.10">
    <property type="entry name" value="Cytochrome c-like domain"/>
    <property type="match status" value="1"/>
</dbReference>
<evidence type="ECO:0000256" key="2">
    <source>
        <dbReference type="ARBA" id="ARBA00022723"/>
    </source>
</evidence>
<keyword evidence="7" id="KW-1185">Reference proteome</keyword>
<dbReference type="PROSITE" id="PS51007">
    <property type="entry name" value="CYTC"/>
    <property type="match status" value="1"/>
</dbReference>
<accession>A0A397Q4N0</accession>
<dbReference type="SUPFAM" id="SSF46626">
    <property type="entry name" value="Cytochrome c"/>
    <property type="match status" value="1"/>
</dbReference>
<evidence type="ECO:0000259" key="5">
    <source>
        <dbReference type="PROSITE" id="PS51007"/>
    </source>
</evidence>
<keyword evidence="2 4" id="KW-0479">Metal-binding</keyword>
<keyword evidence="3 4" id="KW-0408">Iron</keyword>
<dbReference type="InterPro" id="IPR009056">
    <property type="entry name" value="Cyt_c-like_dom"/>
</dbReference>
<dbReference type="AlphaFoldDB" id="A0A397Q4N0"/>
<gene>
    <name evidence="6" type="ORF">BXY53_1157</name>
</gene>
<evidence type="ECO:0000313" key="7">
    <source>
        <dbReference type="Proteomes" id="UP000266273"/>
    </source>
</evidence>
<dbReference type="GO" id="GO:0009055">
    <property type="term" value="F:electron transfer activity"/>
    <property type="evidence" value="ECO:0007669"/>
    <property type="project" value="InterPro"/>
</dbReference>
<dbReference type="InterPro" id="IPR036909">
    <property type="entry name" value="Cyt_c-like_dom_sf"/>
</dbReference>
<keyword evidence="1 4" id="KW-0349">Heme</keyword>
<organism evidence="6 7">
    <name type="scientific">Dichotomicrobium thermohalophilum</name>
    <dbReference type="NCBI Taxonomy" id="933063"/>
    <lineage>
        <taxon>Bacteria</taxon>
        <taxon>Pseudomonadati</taxon>
        <taxon>Pseudomonadota</taxon>
        <taxon>Alphaproteobacteria</taxon>
        <taxon>Hyphomicrobiales</taxon>
        <taxon>Hyphomicrobiaceae</taxon>
        <taxon>Dichotomicrobium</taxon>
    </lineage>
</organism>
<comment type="caution">
    <text evidence="6">The sequence shown here is derived from an EMBL/GenBank/DDBJ whole genome shotgun (WGS) entry which is preliminary data.</text>
</comment>
<dbReference type="EMBL" id="QXDF01000001">
    <property type="protein sequence ID" value="RIA56062.1"/>
    <property type="molecule type" value="Genomic_DNA"/>
</dbReference>
<dbReference type="GO" id="GO:0020037">
    <property type="term" value="F:heme binding"/>
    <property type="evidence" value="ECO:0007669"/>
    <property type="project" value="InterPro"/>
</dbReference>
<evidence type="ECO:0000256" key="4">
    <source>
        <dbReference type="PROSITE-ProRule" id="PRU00433"/>
    </source>
</evidence>
<proteinExistence type="predicted"/>
<dbReference type="Proteomes" id="UP000266273">
    <property type="component" value="Unassembled WGS sequence"/>
</dbReference>
<evidence type="ECO:0000256" key="1">
    <source>
        <dbReference type="ARBA" id="ARBA00022617"/>
    </source>
</evidence>
<reference evidence="6 7" key="1">
    <citation type="submission" date="2018-08" db="EMBL/GenBank/DDBJ databases">
        <title>Genomic Encyclopedia of Archaeal and Bacterial Type Strains, Phase II (KMG-II): from individual species to whole genera.</title>
        <authorList>
            <person name="Goeker M."/>
        </authorList>
    </citation>
    <scope>NUCLEOTIDE SEQUENCE [LARGE SCALE GENOMIC DNA]</scope>
    <source>
        <strain evidence="6 7">DSM 5002</strain>
    </source>
</reference>
<feature type="domain" description="Cytochrome c" evidence="5">
    <location>
        <begin position="120"/>
        <end position="232"/>
    </location>
</feature>
<sequence length="237" mass="26124">MYPKIPHKSGLIALVATALLVFAGGYAVADSHKKKGAEKVDYTAMSSEELAEYLIFEAEGFDVDEKTQEGRTVRDRLTQDELQKTCSKLKGGPVDGDTAQKVMELARDSMVYPEGGIELGDWKRGQAVAENAFGFRVGHKVDDHSARETGGLCINCHQFEEEKVDRSGTLGPSLIGYGKMRGTNEQMLKYTYEVIYNAHVVFPCTKMPRFGANGVLSQEKIADVMAYLMDPESPVNE</sequence>
<dbReference type="RefSeq" id="WP_119060892.1">
    <property type="nucleotide sequence ID" value="NZ_QXDF01000001.1"/>
</dbReference>
<dbReference type="OrthoDB" id="9808312at2"/>
<name>A0A397Q4N0_9HYPH</name>
<dbReference type="InterPro" id="IPR030999">
    <property type="entry name" value="Thiosulf_SoxX"/>
</dbReference>
<evidence type="ECO:0000313" key="6">
    <source>
        <dbReference type="EMBL" id="RIA56062.1"/>
    </source>
</evidence>
<dbReference type="GO" id="GO:0046872">
    <property type="term" value="F:metal ion binding"/>
    <property type="evidence" value="ECO:0007669"/>
    <property type="project" value="UniProtKB-KW"/>
</dbReference>
<protein>
    <submittedName>
        <fullName evidence="6">Monoheme cytochrome SoxX (Sulfur oxidation)</fullName>
    </submittedName>
</protein>